<evidence type="ECO:0000256" key="1">
    <source>
        <dbReference type="SAM" id="MobiDB-lite"/>
    </source>
</evidence>
<organism evidence="2 3">
    <name type="scientific">Pseudonaja textilis</name>
    <name type="common">Eastern brown snake</name>
    <dbReference type="NCBI Taxonomy" id="8673"/>
    <lineage>
        <taxon>Eukaryota</taxon>
        <taxon>Metazoa</taxon>
        <taxon>Chordata</taxon>
        <taxon>Craniata</taxon>
        <taxon>Vertebrata</taxon>
        <taxon>Euteleostomi</taxon>
        <taxon>Lepidosauria</taxon>
        <taxon>Squamata</taxon>
        <taxon>Bifurcata</taxon>
        <taxon>Unidentata</taxon>
        <taxon>Episquamata</taxon>
        <taxon>Toxicofera</taxon>
        <taxon>Serpentes</taxon>
        <taxon>Colubroidea</taxon>
        <taxon>Elapidae</taxon>
        <taxon>Hydrophiinae</taxon>
        <taxon>Pseudonaja</taxon>
    </lineage>
</organism>
<dbReference type="AlphaFoldDB" id="A0A670ZYG7"/>
<evidence type="ECO:0000313" key="2">
    <source>
        <dbReference type="Ensembl" id="ENSPTXP00000027814.1"/>
    </source>
</evidence>
<keyword evidence="3" id="KW-1185">Reference proteome</keyword>
<feature type="region of interest" description="Disordered" evidence="1">
    <location>
        <begin position="1"/>
        <end position="33"/>
    </location>
</feature>
<name>A0A670ZYG7_PSETE</name>
<feature type="compositionally biased region" description="Low complexity" evidence="1">
    <location>
        <begin position="288"/>
        <end position="306"/>
    </location>
</feature>
<dbReference type="Proteomes" id="UP000472273">
    <property type="component" value="Unplaced"/>
</dbReference>
<reference evidence="2" key="1">
    <citation type="submission" date="2025-08" db="UniProtKB">
        <authorList>
            <consortium name="Ensembl"/>
        </authorList>
    </citation>
    <scope>IDENTIFICATION</scope>
</reference>
<dbReference type="OMA" id="CRTFKED"/>
<accession>A0A670ZYG7</accession>
<sequence length="356" mass="38124">MSSSAAAEENVPSPPPASRGLSPLAEEKMWPSSSALSKYVEELRRKRLTDKEPLEEAASSSSSSLPIYQTAGAPVLRRCRTLKDHEDFPIRLGGLGAEPGVDLLRSSSLRSLSSDCGVRPSLSPVLKGASRFGSYDSLVQNPADPSAKVASPILGGDVLSPSQPGPWRSCLEPPLEGGLDFGKEPLALQSKRLAEIAGEGKDPFSWKIPTLSYERKTNPDLDDFLPAIRKAHSTSSLSRGPKERKDGQRPLSVHFEDQAAPPQRTFLSEMKTVLSPQPKAKEEPGHLSDSSDSSSGSVGSSKSADSVKCRPPVPRQEGEGCVGRGSSEGLKVHPRSEAEGREDDVTSIMMKYLGKE</sequence>
<reference evidence="2" key="2">
    <citation type="submission" date="2025-09" db="UniProtKB">
        <authorList>
            <consortium name="Ensembl"/>
        </authorList>
    </citation>
    <scope>IDENTIFICATION</scope>
</reference>
<feature type="region of interest" description="Disordered" evidence="1">
    <location>
        <begin position="217"/>
        <end position="346"/>
    </location>
</feature>
<feature type="compositionally biased region" description="Basic and acidic residues" evidence="1">
    <location>
        <begin position="330"/>
        <end position="339"/>
    </location>
</feature>
<dbReference type="GeneTree" id="ENSGT00940000172169"/>
<evidence type="ECO:0000313" key="3">
    <source>
        <dbReference type="Proteomes" id="UP000472273"/>
    </source>
</evidence>
<protein>
    <submittedName>
        <fullName evidence="2">Uncharacterized protein</fullName>
    </submittedName>
</protein>
<proteinExistence type="predicted"/>
<dbReference type="Ensembl" id="ENSPTXT00000028664.1">
    <property type="protein sequence ID" value="ENSPTXP00000027814.1"/>
    <property type="gene ID" value="ENSPTXG00000019139.1"/>
</dbReference>